<sequence>MAGATSLLAPHRPFFLSAAFSWTLLGGLWAWRLLQGQPWPAHGLCFTLGFMPLFIAGFALAALPRWLARPPLRPRDYLVPWGLLTLALALMLLDSGAGLIAMLLGWSWLWLRLAACLTGSERAQRRHALGVLAGMALLGAAMALALAGEPTLATRLALWGGLGTVFACALQRLTPFLHVGGRRDALWLGALLLALLLRAAALQGPAVVLVELLVAAMLLRSAFDPAGRAARRTPFVAQLLHGLLWLIASLLLAAAGWELAALHAYSLGFLCSTVLSMVSRVAAVHAGRTVVVDPALRAMHWLLQLVCLVRVLSACWPAAPAAWLPLAACGFAALGLGWLLRYGSMMLGPSR</sequence>
<feature type="transmembrane region" description="Helical" evidence="1">
    <location>
        <begin position="127"/>
        <end position="146"/>
    </location>
</feature>
<dbReference type="RefSeq" id="WP_315648304.1">
    <property type="nucleotide sequence ID" value="NZ_JAVXZY010000001.1"/>
</dbReference>
<keyword evidence="1" id="KW-1133">Transmembrane helix</keyword>
<keyword evidence="1" id="KW-0812">Transmembrane</keyword>
<dbReference type="Pfam" id="PF05940">
    <property type="entry name" value="NnrS"/>
    <property type="match status" value="1"/>
</dbReference>
<protein>
    <submittedName>
        <fullName evidence="2">NnrS family protein</fullName>
    </submittedName>
</protein>
<feature type="transmembrane region" description="Helical" evidence="1">
    <location>
        <begin position="14"/>
        <end position="31"/>
    </location>
</feature>
<evidence type="ECO:0000313" key="2">
    <source>
        <dbReference type="EMBL" id="MDT8998030.1"/>
    </source>
</evidence>
<feature type="transmembrane region" description="Helical" evidence="1">
    <location>
        <begin position="235"/>
        <end position="257"/>
    </location>
</feature>
<feature type="transmembrane region" description="Helical" evidence="1">
    <location>
        <begin position="207"/>
        <end position="223"/>
    </location>
</feature>
<proteinExistence type="predicted"/>
<gene>
    <name evidence="2" type="ORF">RQP53_01940</name>
</gene>
<feature type="transmembrane region" description="Helical" evidence="1">
    <location>
        <begin position="322"/>
        <end position="342"/>
    </location>
</feature>
<keyword evidence="1" id="KW-0472">Membrane</keyword>
<feature type="transmembrane region" description="Helical" evidence="1">
    <location>
        <begin position="83"/>
        <end position="106"/>
    </location>
</feature>
<keyword evidence="3" id="KW-1185">Reference proteome</keyword>
<reference evidence="2" key="1">
    <citation type="submission" date="2023-09" db="EMBL/GenBank/DDBJ databases">
        <title>Paucibacter sp. APW11 Genome sequencing and assembly.</title>
        <authorList>
            <person name="Kim I."/>
        </authorList>
    </citation>
    <scope>NUCLEOTIDE SEQUENCE</scope>
    <source>
        <strain evidence="2">APW11</strain>
    </source>
</reference>
<name>A0ABU3P621_9BURK</name>
<feature type="transmembrane region" description="Helical" evidence="1">
    <location>
        <begin position="185"/>
        <end position="201"/>
    </location>
</feature>
<evidence type="ECO:0000313" key="3">
    <source>
        <dbReference type="Proteomes" id="UP001246372"/>
    </source>
</evidence>
<dbReference type="EMBL" id="JAVXZY010000001">
    <property type="protein sequence ID" value="MDT8998030.1"/>
    <property type="molecule type" value="Genomic_DNA"/>
</dbReference>
<evidence type="ECO:0000256" key="1">
    <source>
        <dbReference type="SAM" id="Phobius"/>
    </source>
</evidence>
<dbReference type="InterPro" id="IPR010266">
    <property type="entry name" value="NnrS"/>
</dbReference>
<dbReference type="Proteomes" id="UP001246372">
    <property type="component" value="Unassembled WGS sequence"/>
</dbReference>
<feature type="transmembrane region" description="Helical" evidence="1">
    <location>
        <begin position="43"/>
        <end position="63"/>
    </location>
</feature>
<feature type="transmembrane region" description="Helical" evidence="1">
    <location>
        <begin position="152"/>
        <end position="173"/>
    </location>
</feature>
<accession>A0ABU3P621</accession>
<organism evidence="2 3">
    <name type="scientific">Roseateles aquae</name>
    <dbReference type="NCBI Taxonomy" id="3077235"/>
    <lineage>
        <taxon>Bacteria</taxon>
        <taxon>Pseudomonadati</taxon>
        <taxon>Pseudomonadota</taxon>
        <taxon>Betaproteobacteria</taxon>
        <taxon>Burkholderiales</taxon>
        <taxon>Sphaerotilaceae</taxon>
        <taxon>Roseateles</taxon>
    </lineage>
</organism>
<comment type="caution">
    <text evidence="2">The sequence shown here is derived from an EMBL/GenBank/DDBJ whole genome shotgun (WGS) entry which is preliminary data.</text>
</comment>